<name>A0A1S7RRA3_AGRTU</name>
<sequence length="36" mass="3669">MVGSNNGSLRLPGMGVDCFAVAAPDALIRLVLRVVG</sequence>
<gene>
    <name evidence="1" type="ORF">AGR4C_Lc40344</name>
</gene>
<dbReference type="Proteomes" id="UP000191897">
    <property type="component" value="Unassembled WGS sequence"/>
</dbReference>
<accession>A0A1S7RRA3</accession>
<dbReference type="AlphaFoldDB" id="A0A1S7RRA3"/>
<evidence type="ECO:0000313" key="1">
    <source>
        <dbReference type="EMBL" id="CUX56278.1"/>
    </source>
</evidence>
<organism evidence="1 2">
    <name type="scientific">Agrobacterium tumefaciens str. Kerr 14</name>
    <dbReference type="NCBI Taxonomy" id="1183424"/>
    <lineage>
        <taxon>Bacteria</taxon>
        <taxon>Pseudomonadati</taxon>
        <taxon>Pseudomonadota</taxon>
        <taxon>Alphaproteobacteria</taxon>
        <taxon>Hyphomicrobiales</taxon>
        <taxon>Rhizobiaceae</taxon>
        <taxon>Rhizobium/Agrobacterium group</taxon>
        <taxon>Agrobacterium</taxon>
        <taxon>Agrobacterium tumefaciens complex</taxon>
    </lineage>
</organism>
<dbReference type="EMBL" id="FBWC01000026">
    <property type="protein sequence ID" value="CUX56278.1"/>
    <property type="molecule type" value="Genomic_DNA"/>
</dbReference>
<protein>
    <submittedName>
        <fullName evidence="1">Uncharacterized protein</fullName>
    </submittedName>
</protein>
<proteinExistence type="predicted"/>
<reference evidence="1 2" key="1">
    <citation type="submission" date="2016-01" db="EMBL/GenBank/DDBJ databases">
        <authorList>
            <person name="Oliw E.H."/>
        </authorList>
    </citation>
    <scope>NUCLEOTIDE SEQUENCE [LARGE SCALE GENOMIC DNA]</scope>
    <source>
        <strain evidence="1 2">Kerr 14</strain>
    </source>
</reference>
<evidence type="ECO:0000313" key="2">
    <source>
        <dbReference type="Proteomes" id="UP000191897"/>
    </source>
</evidence>